<reference evidence="1 2" key="1">
    <citation type="journal article" date="2019" name="Commun. Biol.">
        <title>The bagworm genome reveals a unique fibroin gene that provides high tensile strength.</title>
        <authorList>
            <person name="Kono N."/>
            <person name="Nakamura H."/>
            <person name="Ohtoshi R."/>
            <person name="Tomita M."/>
            <person name="Numata K."/>
            <person name="Arakawa K."/>
        </authorList>
    </citation>
    <scope>NUCLEOTIDE SEQUENCE [LARGE SCALE GENOMIC DNA]</scope>
</reference>
<name>A0A4C1VFW5_EUMVA</name>
<comment type="caution">
    <text evidence="1">The sequence shown here is derived from an EMBL/GenBank/DDBJ whole genome shotgun (WGS) entry which is preliminary data.</text>
</comment>
<sequence length="190" mass="21408">MDSENDSKCYVVIVEAYMQAIILFYDVLKRGQRAVTTEPNYTSGIRLVAPLPAAPATPPDSFSASAGRGLERKQGVVGCVLKFDVLWFLRSHVKTDMNDTARIIRIPTPYPQHEVGISLMIPTNKRPARAPAMSSVQHSNARGREKERYIKVESRREKESEAMKLCRGTGIMRRKSHLLLTFALDLEFKT</sequence>
<protein>
    <submittedName>
        <fullName evidence="1">Uncharacterized protein</fullName>
    </submittedName>
</protein>
<evidence type="ECO:0000313" key="1">
    <source>
        <dbReference type="EMBL" id="GBP37766.1"/>
    </source>
</evidence>
<keyword evidence="2" id="KW-1185">Reference proteome</keyword>
<dbReference type="EMBL" id="BGZK01000338">
    <property type="protein sequence ID" value="GBP37766.1"/>
    <property type="molecule type" value="Genomic_DNA"/>
</dbReference>
<dbReference type="Proteomes" id="UP000299102">
    <property type="component" value="Unassembled WGS sequence"/>
</dbReference>
<gene>
    <name evidence="1" type="ORF">EVAR_29968_1</name>
</gene>
<organism evidence="1 2">
    <name type="scientific">Eumeta variegata</name>
    <name type="common">Bagworm moth</name>
    <name type="synonym">Eumeta japonica</name>
    <dbReference type="NCBI Taxonomy" id="151549"/>
    <lineage>
        <taxon>Eukaryota</taxon>
        <taxon>Metazoa</taxon>
        <taxon>Ecdysozoa</taxon>
        <taxon>Arthropoda</taxon>
        <taxon>Hexapoda</taxon>
        <taxon>Insecta</taxon>
        <taxon>Pterygota</taxon>
        <taxon>Neoptera</taxon>
        <taxon>Endopterygota</taxon>
        <taxon>Lepidoptera</taxon>
        <taxon>Glossata</taxon>
        <taxon>Ditrysia</taxon>
        <taxon>Tineoidea</taxon>
        <taxon>Psychidae</taxon>
        <taxon>Oiketicinae</taxon>
        <taxon>Eumeta</taxon>
    </lineage>
</organism>
<proteinExistence type="predicted"/>
<accession>A0A4C1VFW5</accession>
<dbReference type="AlphaFoldDB" id="A0A4C1VFW5"/>
<evidence type="ECO:0000313" key="2">
    <source>
        <dbReference type="Proteomes" id="UP000299102"/>
    </source>
</evidence>